<feature type="compositionally biased region" description="Low complexity" evidence="1">
    <location>
        <begin position="135"/>
        <end position="148"/>
    </location>
</feature>
<evidence type="ECO:0008006" key="5">
    <source>
        <dbReference type="Google" id="ProtNLM"/>
    </source>
</evidence>
<feature type="compositionally biased region" description="Low complexity" evidence="1">
    <location>
        <begin position="161"/>
        <end position="177"/>
    </location>
</feature>
<gene>
    <name evidence="3" type="ORF">EKO27_g10702</name>
</gene>
<proteinExistence type="predicted"/>
<dbReference type="EMBL" id="RYZI01000575">
    <property type="protein sequence ID" value="RWA04405.1"/>
    <property type="molecule type" value="Genomic_DNA"/>
</dbReference>
<keyword evidence="2" id="KW-0732">Signal</keyword>
<keyword evidence="4" id="KW-1185">Reference proteome</keyword>
<dbReference type="Proteomes" id="UP000286045">
    <property type="component" value="Unassembled WGS sequence"/>
</dbReference>
<dbReference type="AlphaFoldDB" id="A0A439CQG1"/>
<feature type="chain" id="PRO_5019023076" description="Infection structure specific protein" evidence="2">
    <location>
        <begin position="18"/>
        <end position="203"/>
    </location>
</feature>
<evidence type="ECO:0000313" key="4">
    <source>
        <dbReference type="Proteomes" id="UP000286045"/>
    </source>
</evidence>
<accession>A0A439CQG1</accession>
<dbReference type="STRING" id="363999.A0A439CQG1"/>
<evidence type="ECO:0000256" key="2">
    <source>
        <dbReference type="SAM" id="SignalP"/>
    </source>
</evidence>
<feature type="region of interest" description="Disordered" evidence="1">
    <location>
        <begin position="135"/>
        <end position="178"/>
    </location>
</feature>
<name>A0A439CQG1_9PEZI</name>
<comment type="caution">
    <text evidence="3">The sequence shown here is derived from an EMBL/GenBank/DDBJ whole genome shotgun (WGS) entry which is preliminary data.</text>
</comment>
<reference evidence="3 4" key="1">
    <citation type="submission" date="2018-12" db="EMBL/GenBank/DDBJ databases">
        <title>Draft genome sequence of Xylaria grammica IHI A82.</title>
        <authorList>
            <person name="Buettner E."/>
            <person name="Kellner H."/>
        </authorList>
    </citation>
    <scope>NUCLEOTIDE SEQUENCE [LARGE SCALE GENOMIC DNA]</scope>
    <source>
        <strain evidence="3 4">IHI A82</strain>
    </source>
</reference>
<evidence type="ECO:0000313" key="3">
    <source>
        <dbReference type="EMBL" id="RWA04405.1"/>
    </source>
</evidence>
<protein>
    <recommendedName>
        <fullName evidence="5">Infection structure specific protein</fullName>
    </recommendedName>
</protein>
<evidence type="ECO:0000256" key="1">
    <source>
        <dbReference type="SAM" id="MobiDB-lite"/>
    </source>
</evidence>
<feature type="signal peptide" evidence="2">
    <location>
        <begin position="1"/>
        <end position="17"/>
    </location>
</feature>
<sequence>MLSQLLPVITFIGAAVAQLPAIAQRDFIENRQLASLSINPTCQSVLNSISTIYAARATPPANLPISTITDPCVAPSFTGSLQSEWQSYETAALQWFTSHSSDFSSLKTACSDLLQSVSMPFCSSALGELGGLPTAATTAPAQTTGTAEHGSSHAPAHATESRASGSHSPSSSTSSGGIAPRETGFVVAAAAVAAGFMGAVAVL</sequence>
<organism evidence="3 4">
    <name type="scientific">Xylaria grammica</name>
    <dbReference type="NCBI Taxonomy" id="363999"/>
    <lineage>
        <taxon>Eukaryota</taxon>
        <taxon>Fungi</taxon>
        <taxon>Dikarya</taxon>
        <taxon>Ascomycota</taxon>
        <taxon>Pezizomycotina</taxon>
        <taxon>Sordariomycetes</taxon>
        <taxon>Xylariomycetidae</taxon>
        <taxon>Xylariales</taxon>
        <taxon>Xylariaceae</taxon>
        <taxon>Xylaria</taxon>
    </lineage>
</organism>